<reference evidence="5 6" key="1">
    <citation type="submission" date="2024-09" db="EMBL/GenBank/DDBJ databases">
        <authorList>
            <person name="Sun Q."/>
            <person name="Mori K."/>
        </authorList>
    </citation>
    <scope>NUCLEOTIDE SEQUENCE [LARGE SCALE GENOMIC DNA]</scope>
    <source>
        <strain evidence="5 6">TBRC 2205</strain>
    </source>
</reference>
<dbReference type="Pfam" id="PF01965">
    <property type="entry name" value="DJ-1_PfpI"/>
    <property type="match status" value="1"/>
</dbReference>
<dbReference type="InterPro" id="IPR052158">
    <property type="entry name" value="INH-QAR"/>
</dbReference>
<keyword evidence="6" id="KW-1185">Reference proteome</keyword>
<dbReference type="PANTHER" id="PTHR43130:SF3">
    <property type="entry name" value="HTH-TYPE TRANSCRIPTIONAL REGULATOR RV1931C"/>
    <property type="match status" value="1"/>
</dbReference>
<keyword evidence="3" id="KW-0804">Transcription</keyword>
<dbReference type="Gene3D" id="1.10.10.60">
    <property type="entry name" value="Homeodomain-like"/>
    <property type="match status" value="1"/>
</dbReference>
<dbReference type="InterPro" id="IPR002818">
    <property type="entry name" value="DJ-1/PfpI"/>
</dbReference>
<evidence type="ECO:0000256" key="1">
    <source>
        <dbReference type="ARBA" id="ARBA00023015"/>
    </source>
</evidence>
<organism evidence="5 6">
    <name type="scientific">Plantactinospora siamensis</name>
    <dbReference type="NCBI Taxonomy" id="555372"/>
    <lineage>
        <taxon>Bacteria</taxon>
        <taxon>Bacillati</taxon>
        <taxon>Actinomycetota</taxon>
        <taxon>Actinomycetes</taxon>
        <taxon>Micromonosporales</taxon>
        <taxon>Micromonosporaceae</taxon>
        <taxon>Plantactinospora</taxon>
    </lineage>
</organism>
<dbReference type="SMART" id="SM00342">
    <property type="entry name" value="HTH_ARAC"/>
    <property type="match status" value="1"/>
</dbReference>
<keyword evidence="2" id="KW-0238">DNA-binding</keyword>
<gene>
    <name evidence="5" type="ORF">ACFFHU_04320</name>
</gene>
<dbReference type="SUPFAM" id="SSF46689">
    <property type="entry name" value="Homeodomain-like"/>
    <property type="match status" value="2"/>
</dbReference>
<feature type="domain" description="HTH araC/xylS-type" evidence="4">
    <location>
        <begin position="224"/>
        <end position="322"/>
    </location>
</feature>
<dbReference type="InterPro" id="IPR009057">
    <property type="entry name" value="Homeodomain-like_sf"/>
</dbReference>
<evidence type="ECO:0000256" key="3">
    <source>
        <dbReference type="ARBA" id="ARBA00023163"/>
    </source>
</evidence>
<evidence type="ECO:0000313" key="5">
    <source>
        <dbReference type="EMBL" id="MFC0563391.1"/>
    </source>
</evidence>
<dbReference type="PANTHER" id="PTHR43130">
    <property type="entry name" value="ARAC-FAMILY TRANSCRIPTIONAL REGULATOR"/>
    <property type="match status" value="1"/>
</dbReference>
<evidence type="ECO:0000256" key="2">
    <source>
        <dbReference type="ARBA" id="ARBA00023125"/>
    </source>
</evidence>
<dbReference type="Gene3D" id="3.40.50.880">
    <property type="match status" value="1"/>
</dbReference>
<dbReference type="RefSeq" id="WP_377335845.1">
    <property type="nucleotide sequence ID" value="NZ_JBHLUE010000002.1"/>
</dbReference>
<dbReference type="EMBL" id="JBHLUE010000002">
    <property type="protein sequence ID" value="MFC0563391.1"/>
    <property type="molecule type" value="Genomic_DNA"/>
</dbReference>
<dbReference type="SUPFAM" id="SSF52317">
    <property type="entry name" value="Class I glutamine amidotransferase-like"/>
    <property type="match status" value="1"/>
</dbReference>
<keyword evidence="1" id="KW-0805">Transcription regulation</keyword>
<evidence type="ECO:0000313" key="6">
    <source>
        <dbReference type="Proteomes" id="UP001589894"/>
    </source>
</evidence>
<name>A0ABV6NRT1_9ACTN</name>
<dbReference type="Pfam" id="PF12833">
    <property type="entry name" value="HTH_18"/>
    <property type="match status" value="1"/>
</dbReference>
<proteinExistence type="predicted"/>
<accession>A0ABV6NRT1</accession>
<dbReference type="InterPro" id="IPR029062">
    <property type="entry name" value="Class_I_gatase-like"/>
</dbReference>
<dbReference type="InterPro" id="IPR018060">
    <property type="entry name" value="HTH_AraC"/>
</dbReference>
<dbReference type="InterPro" id="IPR018062">
    <property type="entry name" value="HTH_AraC-typ_CS"/>
</dbReference>
<dbReference type="CDD" id="cd03137">
    <property type="entry name" value="GATase1_AraC_1"/>
    <property type="match status" value="1"/>
</dbReference>
<evidence type="ECO:0000259" key="4">
    <source>
        <dbReference type="PROSITE" id="PS01124"/>
    </source>
</evidence>
<protein>
    <submittedName>
        <fullName evidence="5">Helix-turn-helix domain-containing protein</fullName>
    </submittedName>
</protein>
<dbReference type="PROSITE" id="PS01124">
    <property type="entry name" value="HTH_ARAC_FAMILY_2"/>
    <property type="match status" value="1"/>
</dbReference>
<dbReference type="Proteomes" id="UP001589894">
    <property type="component" value="Unassembled WGS sequence"/>
</dbReference>
<dbReference type="PROSITE" id="PS00041">
    <property type="entry name" value="HTH_ARAC_FAMILY_1"/>
    <property type="match status" value="1"/>
</dbReference>
<sequence>MPPDRIPATPDRRVSVLAYPGMSAFELGIVTEVFGLPRPELGVDWYDLAICAERPEPVPMLGGATLATGNGLAEFAAAGTVIVPGVPDVRAETSGAVVAALRRAHERGARIVSICSGAFALAAAGLLDGRRAATHWRYAAELRRRFPAVRVDPDVLYVDDGDVLTSAGSAAGLDLCVHLIRTDHGPSVANAVARRLVIPPHRDGGQKQFIEAPVTREVDDDRITRSMEWARAHLDRPLTVADLARRAHMSTRSYLRHFARCSGTSPIRWLIGQRIQASLPLLETTDAPIDRVAAATGFESPVTFRHHFVRAMRVSPSAYRRTFRSAPADAGRDHATPR</sequence>
<comment type="caution">
    <text evidence="5">The sequence shown here is derived from an EMBL/GenBank/DDBJ whole genome shotgun (WGS) entry which is preliminary data.</text>
</comment>